<reference evidence="7" key="2">
    <citation type="journal article" date="2021" name="Microbiome">
        <title>Successional dynamics and alternative stable states in a saline activated sludge microbial community over 9 years.</title>
        <authorList>
            <person name="Wang Y."/>
            <person name="Ye J."/>
            <person name="Ju F."/>
            <person name="Liu L."/>
            <person name="Boyd J.A."/>
            <person name="Deng Y."/>
            <person name="Parks D.H."/>
            <person name="Jiang X."/>
            <person name="Yin X."/>
            <person name="Woodcroft B.J."/>
            <person name="Tyson G.W."/>
            <person name="Hugenholtz P."/>
            <person name="Polz M.F."/>
            <person name="Zhang T."/>
        </authorList>
    </citation>
    <scope>NUCLEOTIDE SEQUENCE</scope>
    <source>
        <strain evidence="7">HKST-UBA02</strain>
    </source>
</reference>
<dbReference type="PANTHER" id="PTHR13353:SF5">
    <property type="entry name" value="TRANSMEMBRANE PROTEIN 19"/>
    <property type="match status" value="1"/>
</dbReference>
<comment type="caution">
    <text evidence="7">The sequence shown here is derived from an EMBL/GenBank/DDBJ whole genome shotgun (WGS) entry which is preliminary data.</text>
</comment>
<feature type="transmembrane region" description="Helical" evidence="6">
    <location>
        <begin position="229"/>
        <end position="249"/>
    </location>
</feature>
<feature type="transmembrane region" description="Helical" evidence="6">
    <location>
        <begin position="178"/>
        <end position="208"/>
    </location>
</feature>
<evidence type="ECO:0000256" key="2">
    <source>
        <dbReference type="ARBA" id="ARBA00009012"/>
    </source>
</evidence>
<feature type="transmembrane region" description="Helical" evidence="6">
    <location>
        <begin position="40"/>
        <end position="62"/>
    </location>
</feature>
<evidence type="ECO:0000313" key="8">
    <source>
        <dbReference type="Proteomes" id="UP000739538"/>
    </source>
</evidence>
<proteinExistence type="inferred from homology"/>
<accession>A0A956NCB4</accession>
<keyword evidence="3 6" id="KW-0812">Transmembrane</keyword>
<evidence type="ECO:0000256" key="5">
    <source>
        <dbReference type="ARBA" id="ARBA00023136"/>
    </source>
</evidence>
<evidence type="ECO:0000256" key="3">
    <source>
        <dbReference type="ARBA" id="ARBA00022692"/>
    </source>
</evidence>
<comment type="similarity">
    <text evidence="2">Belongs to the TMEM19 family.</text>
</comment>
<comment type="subcellular location">
    <subcellularLocation>
        <location evidence="1">Membrane</location>
        <topology evidence="1">Multi-pass membrane protein</topology>
    </subcellularLocation>
</comment>
<evidence type="ECO:0000256" key="1">
    <source>
        <dbReference type="ARBA" id="ARBA00004141"/>
    </source>
</evidence>
<protein>
    <submittedName>
        <fullName evidence="7">DUF92 domain-containing protein</fullName>
    </submittedName>
</protein>
<organism evidence="7 8">
    <name type="scientific">Eiseniibacteriota bacterium</name>
    <dbReference type="NCBI Taxonomy" id="2212470"/>
    <lineage>
        <taxon>Bacteria</taxon>
        <taxon>Candidatus Eiseniibacteriota</taxon>
    </lineage>
</organism>
<keyword evidence="5 6" id="KW-0472">Membrane</keyword>
<dbReference type="EMBL" id="JAGQHS010000051">
    <property type="protein sequence ID" value="MCA9756386.1"/>
    <property type="molecule type" value="Genomic_DNA"/>
</dbReference>
<dbReference type="InterPro" id="IPR002794">
    <property type="entry name" value="DUF92_TMEM19"/>
</dbReference>
<evidence type="ECO:0000313" key="7">
    <source>
        <dbReference type="EMBL" id="MCA9756386.1"/>
    </source>
</evidence>
<evidence type="ECO:0000256" key="6">
    <source>
        <dbReference type="SAM" id="Phobius"/>
    </source>
</evidence>
<dbReference type="PANTHER" id="PTHR13353">
    <property type="entry name" value="TRANSMEMBRANE PROTEIN 19"/>
    <property type="match status" value="1"/>
</dbReference>
<dbReference type="AlphaFoldDB" id="A0A956NCB4"/>
<dbReference type="GO" id="GO:0016020">
    <property type="term" value="C:membrane"/>
    <property type="evidence" value="ECO:0007669"/>
    <property type="project" value="UniProtKB-SubCell"/>
</dbReference>
<dbReference type="Pfam" id="PF01940">
    <property type="entry name" value="DUF92"/>
    <property type="match status" value="1"/>
</dbReference>
<name>A0A956NCB4_UNCEI</name>
<gene>
    <name evidence="7" type="ORF">KDA27_11345</name>
</gene>
<feature type="transmembrane region" description="Helical" evidence="6">
    <location>
        <begin position="7"/>
        <end position="28"/>
    </location>
</feature>
<sequence length="252" mass="25347">MNLAPPAPLYLTFGLPIVLGGLALALGWVRRSAFLAGVPFGAAVLWLGGLGGFLVLLGFFLWGTAVTRLGYSAKAAKGVAEEQGGRRGSSHVLANCGAGLLVLGLRAILVRMGAADGIPEEPLLWAAFVGSFAAAASDTTSSEIGQLYGKRTVSLRTLRAVPVGTEGAVSLEGLLGGLVAAGILGVLGGVLGLLAPIGVLAVTIGGFLGNLLESLVGSWGRRMLPHGGLNFANTVVGAGLSAALLWMALRLG</sequence>
<keyword evidence="4 6" id="KW-1133">Transmembrane helix</keyword>
<reference evidence="7" key="1">
    <citation type="submission" date="2020-04" db="EMBL/GenBank/DDBJ databases">
        <authorList>
            <person name="Zhang T."/>
        </authorList>
    </citation>
    <scope>NUCLEOTIDE SEQUENCE</scope>
    <source>
        <strain evidence="7">HKST-UBA02</strain>
    </source>
</reference>
<evidence type="ECO:0000256" key="4">
    <source>
        <dbReference type="ARBA" id="ARBA00022989"/>
    </source>
</evidence>
<dbReference type="Proteomes" id="UP000739538">
    <property type="component" value="Unassembled WGS sequence"/>
</dbReference>